<dbReference type="InterPro" id="IPR051686">
    <property type="entry name" value="Lipoprotein_DolP"/>
</dbReference>
<feature type="region of interest" description="Disordered" evidence="1">
    <location>
        <begin position="1"/>
        <end position="21"/>
    </location>
</feature>
<comment type="caution">
    <text evidence="3">The sequence shown here is derived from an EMBL/GenBank/DDBJ whole genome shotgun (WGS) entry which is preliminary data.</text>
</comment>
<dbReference type="EMBL" id="NEVR01000003">
    <property type="protein sequence ID" value="OZI63797.1"/>
    <property type="molecule type" value="Genomic_DNA"/>
</dbReference>
<name>A0ABX4EXI3_9BORD</name>
<dbReference type="Pfam" id="PF04972">
    <property type="entry name" value="BON"/>
    <property type="match status" value="1"/>
</dbReference>
<evidence type="ECO:0000313" key="3">
    <source>
        <dbReference type="EMBL" id="OZI63797.1"/>
    </source>
</evidence>
<keyword evidence="4" id="KW-1185">Reference proteome</keyword>
<evidence type="ECO:0000313" key="4">
    <source>
        <dbReference type="Proteomes" id="UP000216354"/>
    </source>
</evidence>
<dbReference type="Proteomes" id="UP000216354">
    <property type="component" value="Unassembled WGS sequence"/>
</dbReference>
<dbReference type="PANTHER" id="PTHR34606:SF15">
    <property type="entry name" value="BON DOMAIN-CONTAINING PROTEIN"/>
    <property type="match status" value="1"/>
</dbReference>
<dbReference type="PANTHER" id="PTHR34606">
    <property type="entry name" value="BON DOMAIN-CONTAINING PROTEIN"/>
    <property type="match status" value="1"/>
</dbReference>
<feature type="domain" description="BON" evidence="2">
    <location>
        <begin position="112"/>
        <end position="180"/>
    </location>
</feature>
<accession>A0ABX4EXI3</accession>
<protein>
    <recommendedName>
        <fullName evidence="2">BON domain-containing protein</fullName>
    </recommendedName>
</protein>
<dbReference type="PROSITE" id="PS50914">
    <property type="entry name" value="BON"/>
    <property type="match status" value="1"/>
</dbReference>
<proteinExistence type="predicted"/>
<gene>
    <name evidence="3" type="ORF">CAL27_14415</name>
</gene>
<reference evidence="3 4" key="1">
    <citation type="submission" date="2017-05" db="EMBL/GenBank/DDBJ databases">
        <title>Complete and WGS of Bordetella genogroups.</title>
        <authorList>
            <person name="Spilker T."/>
            <person name="Lipuma J."/>
        </authorList>
    </citation>
    <scope>NUCLEOTIDE SEQUENCE [LARGE SCALE GENOMIC DNA]</scope>
    <source>
        <strain evidence="3 4">AU9795</strain>
    </source>
</reference>
<organism evidence="3 4">
    <name type="scientific">Bordetella genomosp. 1</name>
    <dbReference type="NCBI Taxonomy" id="1395607"/>
    <lineage>
        <taxon>Bacteria</taxon>
        <taxon>Pseudomonadati</taxon>
        <taxon>Pseudomonadota</taxon>
        <taxon>Betaproteobacteria</taxon>
        <taxon>Burkholderiales</taxon>
        <taxon>Alcaligenaceae</taxon>
        <taxon>Bordetella</taxon>
    </lineage>
</organism>
<dbReference type="InterPro" id="IPR007055">
    <property type="entry name" value="BON_dom"/>
</dbReference>
<dbReference type="Gene3D" id="3.30.1340.30">
    <property type="match status" value="1"/>
</dbReference>
<evidence type="ECO:0000259" key="2">
    <source>
        <dbReference type="PROSITE" id="PS50914"/>
    </source>
</evidence>
<sequence length="182" mass="18988">MASLLLKGPPRQRGAPRRARRWTCPDEVARGMPGYIRAGRAAPPGAPAHGNGPCGALGIAWATCRRDSAARAAAANPEDPIMKQTLFCLTRPLAAALLCGALAAPAIAATPQDAMLTTQVREALALRAGLESNTIGVRTEAGVVQLEGQVENDEVAARALDAASDVRGVREVRSLLVVRRAL</sequence>
<evidence type="ECO:0000256" key="1">
    <source>
        <dbReference type="SAM" id="MobiDB-lite"/>
    </source>
</evidence>
<dbReference type="InterPro" id="IPR014004">
    <property type="entry name" value="Transpt-assoc_nodulatn_dom_bac"/>
</dbReference>
<dbReference type="SMART" id="SM00749">
    <property type="entry name" value="BON"/>
    <property type="match status" value="1"/>
</dbReference>